<dbReference type="Proteomes" id="UP000005446">
    <property type="component" value="Unassembled WGS sequence"/>
</dbReference>
<gene>
    <name evidence="3" type="ORF">M7I_3602</name>
</gene>
<organism evidence="3 4">
    <name type="scientific">Glarea lozoyensis (strain ATCC 74030 / MF5533)</name>
    <dbReference type="NCBI Taxonomy" id="1104152"/>
    <lineage>
        <taxon>Eukaryota</taxon>
        <taxon>Fungi</taxon>
        <taxon>Dikarya</taxon>
        <taxon>Ascomycota</taxon>
        <taxon>Pezizomycotina</taxon>
        <taxon>Leotiomycetes</taxon>
        <taxon>Helotiales</taxon>
        <taxon>Helotiaceae</taxon>
        <taxon>Glarea</taxon>
    </lineage>
</organism>
<feature type="region of interest" description="Disordered" evidence="1">
    <location>
        <begin position="209"/>
        <end position="293"/>
    </location>
</feature>
<dbReference type="OrthoDB" id="3565451at2759"/>
<dbReference type="SMART" id="SM00355">
    <property type="entry name" value="ZnF_C2H2"/>
    <property type="match status" value="2"/>
</dbReference>
<feature type="compositionally biased region" description="Acidic residues" evidence="1">
    <location>
        <begin position="277"/>
        <end position="291"/>
    </location>
</feature>
<sequence length="873" mass="98518">MAVEDSMLPTYLAYNTAVFNNATDHRNSSSNLNYNESQTDATSISSSAILDDQPIDSSQDSDAAIADDLSEGITVSKPQYHCTLEGCNKISHNASEFQRHEKNKGHYNQERYISPFTMQESLEDHYRRCLPALVNQPSKATFTRTYHLTKHLVEKHGYTRKDANAGVNGCKYFLNNNWPRECKLCDVIFTTLEERNKHILWHYKRGETWPKADRGQDDESDDEDDDSHTGGKPPSKGPKTSGKSTKQRAGKSSTKSTSKGSSSSSTSKSGAGQSSDLCDESSDGLAEDEAEKESIDRLVEDLSKTRLRSSLLLDPEGSLKEINTGSNKLDSMWEGNPISKEDPGLKMRTLAFLSLLRRYIQEEETGYDHDEGNYNRPPWLNGENELQLGEINFNVDHSESPERNNMFASKDIYAEGHTGELLRYEGGKLGYRHCLFVECYITPTRTNFSSQSKVQLTRAVQGAAPSDELTPRLSEYFDMIGGTSTGGTFISKDIARLLTRVTKPLVKQTFERIQFKTSNQTPNQGYMLQNHLGKVYNSAQYPASRRLSGVDNPSISKRRRTPGCDTEPGYIWWTFPRDLEEVEIYQQQPETWNNITQPYTGSSPGFCMDIEPINVDGLEILARKQMQVATAAHSAKVIEEFSSPIGYHGAHGDDPNRNHQELQDQSPLNILHHNSENSSCNDRKERFEKIFKPGSVFKVLWSEPSANKGVNRVLGSCIKSSDTVYTKPRRFVVLKPGRAPRQATFMESRNGKTTTLESTFSDTIDNVKSKTRTRKSMQRLLFFESGSSTKNDIPRHLKDQHGAYYNILSPPTATPAEHYHRIKINYTIKDSALHYTINHILRPSKIHDLQASSQQITSIEPYTYCHFSIYVTL</sequence>
<accession>H0ELX9</accession>
<evidence type="ECO:0000313" key="3">
    <source>
        <dbReference type="EMBL" id="EHL00516.1"/>
    </source>
</evidence>
<feature type="domain" description="C2H2-type" evidence="2">
    <location>
        <begin position="80"/>
        <end position="106"/>
    </location>
</feature>
<dbReference type="InParanoid" id="H0ELX9"/>
<keyword evidence="4" id="KW-1185">Reference proteome</keyword>
<dbReference type="InterPro" id="IPR013087">
    <property type="entry name" value="Znf_C2H2_type"/>
</dbReference>
<dbReference type="HOGENOM" id="CLU_329011_0_0_1"/>
<proteinExistence type="predicted"/>
<evidence type="ECO:0000256" key="1">
    <source>
        <dbReference type="SAM" id="MobiDB-lite"/>
    </source>
</evidence>
<feature type="compositionally biased region" description="Low complexity" evidence="1">
    <location>
        <begin position="230"/>
        <end position="275"/>
    </location>
</feature>
<name>H0ELX9_GLAL7</name>
<dbReference type="InterPro" id="IPR046497">
    <property type="entry name" value="DUF6590"/>
</dbReference>
<evidence type="ECO:0000313" key="4">
    <source>
        <dbReference type="Proteomes" id="UP000005446"/>
    </source>
</evidence>
<dbReference type="Pfam" id="PF20233">
    <property type="entry name" value="DUF6590"/>
    <property type="match status" value="1"/>
</dbReference>
<dbReference type="AlphaFoldDB" id="H0ELX9"/>
<feature type="domain" description="C2H2-type" evidence="2">
    <location>
        <begin position="180"/>
        <end position="202"/>
    </location>
</feature>
<comment type="caution">
    <text evidence="3">The sequence shown here is derived from an EMBL/GenBank/DDBJ whole genome shotgun (WGS) entry which is preliminary data.</text>
</comment>
<dbReference type="EMBL" id="AGUE01000080">
    <property type="protein sequence ID" value="EHL00516.1"/>
    <property type="molecule type" value="Genomic_DNA"/>
</dbReference>
<reference evidence="3 4" key="1">
    <citation type="journal article" date="2012" name="Eukaryot. Cell">
        <title>Genome sequence of the fungus Glarea lozoyensis: the first genome sequence of a species from the Helotiaceae family.</title>
        <authorList>
            <person name="Youssar L."/>
            <person name="Gruening B.A."/>
            <person name="Erxleben A."/>
            <person name="Guenther S."/>
            <person name="Huettel W."/>
        </authorList>
    </citation>
    <scope>NUCLEOTIDE SEQUENCE [LARGE SCALE GENOMIC DNA]</scope>
    <source>
        <strain evidence="4">ATCC 74030 / MF5533</strain>
    </source>
</reference>
<evidence type="ECO:0000259" key="2">
    <source>
        <dbReference type="SMART" id="SM00355"/>
    </source>
</evidence>
<protein>
    <recommendedName>
        <fullName evidence="2">C2H2-type domain-containing protein</fullName>
    </recommendedName>
</protein>